<reference evidence="1 2" key="1">
    <citation type="submission" date="2018-06" db="EMBL/GenBank/DDBJ databases">
        <authorList>
            <consortium name="Pathogen Informatics"/>
            <person name="Doyle S."/>
        </authorList>
    </citation>
    <scope>NUCLEOTIDE SEQUENCE [LARGE SCALE GENOMIC DNA]</scope>
    <source>
        <strain evidence="1 2">NCTC11544</strain>
    </source>
</reference>
<sequence length="161" mass="18368">MLTKLEKVYIGEVIIYHQNDSETTTLVSPNKTKKEISGETTAISTELWEAGLWTQIIKTDMSISDVIHFTVIDPIASSEKYQELLKMLDDIDQLIKMRIAGGLITTTSINNKTLVNESLDVLYRLKDQYTKQANKELLKLNGKPDYGQRPIKSITKLHRKE</sequence>
<name>A0A380AH94_9GAMM</name>
<dbReference type="Proteomes" id="UP000255529">
    <property type="component" value="Unassembled WGS sequence"/>
</dbReference>
<accession>A0A380AH94</accession>
<dbReference type="RefSeq" id="WP_115184192.1">
    <property type="nucleotide sequence ID" value="NZ_CAMKUF010000001.1"/>
</dbReference>
<dbReference type="AlphaFoldDB" id="A0A380AH94"/>
<proteinExistence type="predicted"/>
<gene>
    <name evidence="1" type="ORF">NCTC11544_04193</name>
</gene>
<evidence type="ECO:0000313" key="2">
    <source>
        <dbReference type="Proteomes" id="UP000255529"/>
    </source>
</evidence>
<evidence type="ECO:0000313" key="1">
    <source>
        <dbReference type="EMBL" id="SUI80656.1"/>
    </source>
</evidence>
<protein>
    <submittedName>
        <fullName evidence="1">Uncharacterized protein</fullName>
    </submittedName>
</protein>
<dbReference type="EMBL" id="UGYN01000002">
    <property type="protein sequence ID" value="SUI80656.1"/>
    <property type="molecule type" value="Genomic_DNA"/>
</dbReference>
<organism evidence="1 2">
    <name type="scientific">Serratia quinivorans</name>
    <dbReference type="NCBI Taxonomy" id="137545"/>
    <lineage>
        <taxon>Bacteria</taxon>
        <taxon>Pseudomonadati</taxon>
        <taxon>Pseudomonadota</taxon>
        <taxon>Gammaproteobacteria</taxon>
        <taxon>Enterobacterales</taxon>
        <taxon>Yersiniaceae</taxon>
        <taxon>Serratia</taxon>
    </lineage>
</organism>